<dbReference type="GO" id="GO:0016705">
    <property type="term" value="F:oxidoreductase activity, acting on paired donors, with incorporation or reduction of molecular oxygen"/>
    <property type="evidence" value="ECO:0007669"/>
    <property type="project" value="InterPro"/>
</dbReference>
<dbReference type="InterPro" id="IPR017972">
    <property type="entry name" value="Cyt_P450_CS"/>
</dbReference>
<sequence>MVKEFSRTPNRPKTFLPRNEMKYSLLNADDDQWRFLRNTLLPTFSSGKMRMMEPLFKAKYEQLLDNLTERAKTGKPIDFKDVFGAYTLDVIASTGFGMDIDSQKNPDNDFVKYTKKFLNISFTPILILILIFPKIDTLLYWLGMSPFNRLEILSFFRHAVKRAVDQRILKIQLYIRVIALPLFNCNGNLGKTATIVLILIWNFCDKKPVDLLQLMLNAHHDTGVDESENIHSYKGDENQWKTRSLTMDEIVGNSILFLLVGHDTTSNALAFTAYNLATHPDCQEKLIEEIDAILGKEPPNYDNVQKLEYLERVFCETLRLYPSACRTHRLAERDIVIEGYTVPKGTDISIHRDSRFWENPTRFDPERFTPENKAKRHPYAYLPFGHGPRSCIGMRLAQVEMRLAIVSNLQHYRFKTCEETEIPLKLSKANLLKPENGVKLLLESRS</sequence>
<comment type="function">
    <text evidence="8">Cytochromes P450 are a group of heme-thiolate monooxygenases. They oxidize a variety of structurally unrelated compounds, including steroids, fatty acids, and xenobiotics.</text>
</comment>
<dbReference type="InterPro" id="IPR002401">
    <property type="entry name" value="Cyt_P450_E_grp-I"/>
</dbReference>
<dbReference type="Proteomes" id="UP000005408">
    <property type="component" value="Unassembled WGS sequence"/>
</dbReference>
<dbReference type="GO" id="GO:0020037">
    <property type="term" value="F:heme binding"/>
    <property type="evidence" value="ECO:0007669"/>
    <property type="project" value="InterPro"/>
</dbReference>
<organism evidence="12 13">
    <name type="scientific">Magallana gigas</name>
    <name type="common">Pacific oyster</name>
    <name type="synonym">Crassostrea gigas</name>
    <dbReference type="NCBI Taxonomy" id="29159"/>
    <lineage>
        <taxon>Eukaryota</taxon>
        <taxon>Metazoa</taxon>
        <taxon>Spiralia</taxon>
        <taxon>Lophotrochozoa</taxon>
        <taxon>Mollusca</taxon>
        <taxon>Bivalvia</taxon>
        <taxon>Autobranchia</taxon>
        <taxon>Pteriomorphia</taxon>
        <taxon>Ostreida</taxon>
        <taxon>Ostreoidea</taxon>
        <taxon>Ostreidae</taxon>
        <taxon>Magallana</taxon>
    </lineage>
</organism>
<evidence type="ECO:0000313" key="12">
    <source>
        <dbReference type="EnsemblMetazoa" id="G8074.1:cds"/>
    </source>
</evidence>
<keyword evidence="3 9" id="KW-0349">Heme</keyword>
<feature type="binding site" description="axial binding residue" evidence="9">
    <location>
        <position position="391"/>
    </location>
    <ligand>
        <name>heme</name>
        <dbReference type="ChEBI" id="CHEBI:30413"/>
    </ligand>
    <ligandPart>
        <name>Fe</name>
        <dbReference type="ChEBI" id="CHEBI:18248"/>
    </ligandPart>
</feature>
<dbReference type="InterPro" id="IPR036396">
    <property type="entry name" value="Cyt_P450_sf"/>
</dbReference>
<evidence type="ECO:0000256" key="6">
    <source>
        <dbReference type="ARBA" id="ARBA00023004"/>
    </source>
</evidence>
<dbReference type="SUPFAM" id="SSF48264">
    <property type="entry name" value="Cytochrome P450"/>
    <property type="match status" value="1"/>
</dbReference>
<dbReference type="PROSITE" id="PS00086">
    <property type="entry name" value="CYTOCHROME_P450"/>
    <property type="match status" value="1"/>
</dbReference>
<accession>A0A8W8NWH9</accession>
<evidence type="ECO:0000256" key="5">
    <source>
        <dbReference type="ARBA" id="ARBA00023002"/>
    </source>
</evidence>
<keyword evidence="7 10" id="KW-0503">Monooxygenase</keyword>
<comment type="similarity">
    <text evidence="2 10">Belongs to the cytochrome P450 family.</text>
</comment>
<feature type="transmembrane region" description="Helical" evidence="11">
    <location>
        <begin position="122"/>
        <end position="142"/>
    </location>
</feature>
<keyword evidence="4 9" id="KW-0479">Metal-binding</keyword>
<dbReference type="PRINTS" id="PR00385">
    <property type="entry name" value="P450"/>
</dbReference>
<dbReference type="GO" id="GO:0005506">
    <property type="term" value="F:iron ion binding"/>
    <property type="evidence" value="ECO:0007669"/>
    <property type="project" value="InterPro"/>
</dbReference>
<dbReference type="InterPro" id="IPR001128">
    <property type="entry name" value="Cyt_P450"/>
</dbReference>
<evidence type="ECO:0000256" key="8">
    <source>
        <dbReference type="ARBA" id="ARBA00043906"/>
    </source>
</evidence>
<dbReference type="FunFam" id="1.10.630.10:FF:000182">
    <property type="entry name" value="Cytochrome P450 3A4"/>
    <property type="match status" value="1"/>
</dbReference>
<dbReference type="PANTHER" id="PTHR24302:SF15">
    <property type="entry name" value="FATTY-ACID PEROXYGENASE"/>
    <property type="match status" value="1"/>
</dbReference>
<dbReference type="InterPro" id="IPR050705">
    <property type="entry name" value="Cytochrome_P450_3A"/>
</dbReference>
<dbReference type="EnsemblMetazoa" id="G8074.1">
    <property type="protein sequence ID" value="G8074.1:cds"/>
    <property type="gene ID" value="G8074"/>
</dbReference>
<evidence type="ECO:0000313" key="13">
    <source>
        <dbReference type="Proteomes" id="UP000005408"/>
    </source>
</evidence>
<comment type="cofactor">
    <cofactor evidence="1 9">
        <name>heme</name>
        <dbReference type="ChEBI" id="CHEBI:30413"/>
    </cofactor>
</comment>
<keyword evidence="11" id="KW-0472">Membrane</keyword>
<evidence type="ECO:0000256" key="7">
    <source>
        <dbReference type="ARBA" id="ARBA00023033"/>
    </source>
</evidence>
<keyword evidence="11" id="KW-1133">Transmembrane helix</keyword>
<evidence type="ECO:0000256" key="3">
    <source>
        <dbReference type="ARBA" id="ARBA00022617"/>
    </source>
</evidence>
<keyword evidence="5 10" id="KW-0560">Oxidoreductase</keyword>
<dbReference type="GO" id="GO:0008395">
    <property type="term" value="F:steroid hydroxylase activity"/>
    <property type="evidence" value="ECO:0007669"/>
    <property type="project" value="TreeGrafter"/>
</dbReference>
<name>A0A8W8NWH9_MAGGI</name>
<evidence type="ECO:0000256" key="2">
    <source>
        <dbReference type="ARBA" id="ARBA00010617"/>
    </source>
</evidence>
<reference evidence="12" key="1">
    <citation type="submission" date="2022-08" db="UniProtKB">
        <authorList>
            <consortium name="EnsemblMetazoa"/>
        </authorList>
    </citation>
    <scope>IDENTIFICATION</scope>
    <source>
        <strain evidence="12">05x7-T-G4-1.051#20</strain>
    </source>
</reference>
<evidence type="ECO:0000256" key="11">
    <source>
        <dbReference type="SAM" id="Phobius"/>
    </source>
</evidence>
<dbReference type="Gene3D" id="1.10.630.10">
    <property type="entry name" value="Cytochrome P450"/>
    <property type="match status" value="1"/>
</dbReference>
<evidence type="ECO:0000256" key="1">
    <source>
        <dbReference type="ARBA" id="ARBA00001971"/>
    </source>
</evidence>
<dbReference type="PRINTS" id="PR00463">
    <property type="entry name" value="EP450I"/>
</dbReference>
<keyword evidence="13" id="KW-1185">Reference proteome</keyword>
<dbReference type="PANTHER" id="PTHR24302">
    <property type="entry name" value="CYTOCHROME P450 FAMILY 3"/>
    <property type="match status" value="1"/>
</dbReference>
<proteinExistence type="inferred from homology"/>
<evidence type="ECO:0000256" key="4">
    <source>
        <dbReference type="ARBA" id="ARBA00022723"/>
    </source>
</evidence>
<dbReference type="AlphaFoldDB" id="A0A8W8NWH9"/>
<dbReference type="CDD" id="cd11055">
    <property type="entry name" value="CYP3A-like"/>
    <property type="match status" value="1"/>
</dbReference>
<keyword evidence="6 9" id="KW-0408">Iron</keyword>
<evidence type="ECO:0000256" key="10">
    <source>
        <dbReference type="RuleBase" id="RU000461"/>
    </source>
</evidence>
<protein>
    <submittedName>
        <fullName evidence="12">Uncharacterized protein</fullName>
    </submittedName>
</protein>
<dbReference type="Pfam" id="PF00067">
    <property type="entry name" value="p450"/>
    <property type="match status" value="1"/>
</dbReference>
<evidence type="ECO:0000256" key="9">
    <source>
        <dbReference type="PIRSR" id="PIRSR602401-1"/>
    </source>
</evidence>
<keyword evidence="11" id="KW-0812">Transmembrane</keyword>